<proteinExistence type="predicted"/>
<keyword evidence="4" id="KW-1185">Reference proteome</keyword>
<dbReference type="AlphaFoldDB" id="A0A1I1YT00"/>
<gene>
    <name evidence="3" type="ORF">SAMN02745121_03491</name>
</gene>
<feature type="region of interest" description="Disordered" evidence="1">
    <location>
        <begin position="171"/>
        <end position="240"/>
    </location>
</feature>
<feature type="compositionally biased region" description="Low complexity" evidence="1">
    <location>
        <begin position="227"/>
        <end position="240"/>
    </location>
</feature>
<organism evidence="3 4">
    <name type="scientific">Nannocystis exedens</name>
    <dbReference type="NCBI Taxonomy" id="54"/>
    <lineage>
        <taxon>Bacteria</taxon>
        <taxon>Pseudomonadati</taxon>
        <taxon>Myxococcota</taxon>
        <taxon>Polyangia</taxon>
        <taxon>Nannocystales</taxon>
        <taxon>Nannocystaceae</taxon>
        <taxon>Nannocystis</taxon>
    </lineage>
</organism>
<dbReference type="PROSITE" id="PS51257">
    <property type="entry name" value="PROKAR_LIPOPROTEIN"/>
    <property type="match status" value="1"/>
</dbReference>
<evidence type="ECO:0000313" key="4">
    <source>
        <dbReference type="Proteomes" id="UP000199400"/>
    </source>
</evidence>
<feature type="transmembrane region" description="Helical" evidence="2">
    <location>
        <begin position="143"/>
        <end position="162"/>
    </location>
</feature>
<sequence length="240" mass="25324">MTYRPLHRPAGPDVPRRLLVAALALGTACATTTADLPQPDRRLAAIGNVGTRSNFEIRTLYAAQDPTPPADDRSSRRRRPVTPILFYLGISMAVAAGVGTIATSFASYGLRRKLDDNYFQDGFGYDDYDRTVETGNRLSKASWGLGFTAVAFAAMALISYSVDWARCGPLAPKRRRDTAPRGRCEEYHPDHKSPDGPVVVSASQPAPAGPGLSPTPAAAPQSPAPAAPAAEGPAPAAPGN</sequence>
<feature type="compositionally biased region" description="Basic and acidic residues" evidence="1">
    <location>
        <begin position="177"/>
        <end position="194"/>
    </location>
</feature>
<evidence type="ECO:0000256" key="2">
    <source>
        <dbReference type="SAM" id="Phobius"/>
    </source>
</evidence>
<keyword evidence="2" id="KW-0472">Membrane</keyword>
<dbReference type="RefSeq" id="WP_096328338.1">
    <property type="nucleotide sequence ID" value="NZ_FOMX01000010.1"/>
</dbReference>
<feature type="transmembrane region" description="Helical" evidence="2">
    <location>
        <begin position="84"/>
        <end position="110"/>
    </location>
</feature>
<accession>A0A1I1YT00</accession>
<evidence type="ECO:0000256" key="1">
    <source>
        <dbReference type="SAM" id="MobiDB-lite"/>
    </source>
</evidence>
<protein>
    <submittedName>
        <fullName evidence="3">Uncharacterized protein</fullName>
    </submittedName>
</protein>
<dbReference type="Proteomes" id="UP000199400">
    <property type="component" value="Unassembled WGS sequence"/>
</dbReference>
<name>A0A1I1YT00_9BACT</name>
<keyword evidence="2" id="KW-0812">Transmembrane</keyword>
<dbReference type="EMBL" id="FOMX01000010">
    <property type="protein sequence ID" value="SFE22138.1"/>
    <property type="molecule type" value="Genomic_DNA"/>
</dbReference>
<evidence type="ECO:0000313" key="3">
    <source>
        <dbReference type="EMBL" id="SFE22138.1"/>
    </source>
</evidence>
<keyword evidence="2" id="KW-1133">Transmembrane helix</keyword>
<reference evidence="4" key="1">
    <citation type="submission" date="2016-10" db="EMBL/GenBank/DDBJ databases">
        <authorList>
            <person name="Varghese N."/>
            <person name="Submissions S."/>
        </authorList>
    </citation>
    <scope>NUCLEOTIDE SEQUENCE [LARGE SCALE GENOMIC DNA]</scope>
    <source>
        <strain evidence="4">ATCC 25963</strain>
    </source>
</reference>